<accession>A0ABV7X9E4</accession>
<organism evidence="3 4">
    <name type="scientific">Sphingoaurantiacus capsulatus</name>
    <dbReference type="NCBI Taxonomy" id="1771310"/>
    <lineage>
        <taxon>Bacteria</taxon>
        <taxon>Pseudomonadati</taxon>
        <taxon>Pseudomonadota</taxon>
        <taxon>Alphaproteobacteria</taxon>
        <taxon>Sphingomonadales</taxon>
        <taxon>Sphingosinicellaceae</taxon>
        <taxon>Sphingoaurantiacus</taxon>
    </lineage>
</organism>
<comment type="caution">
    <text evidence="3">The sequence shown here is derived from an EMBL/GenBank/DDBJ whole genome shotgun (WGS) entry which is preliminary data.</text>
</comment>
<keyword evidence="4" id="KW-1185">Reference proteome</keyword>
<sequence length="360" mass="39441">MLKNVMRAVGLMFAAMATPVAGQAPAAPATRDPATLEGMDAALRRGEFKRITSVLIARDGRLIHEAYFDEGGREKPRDTRSATKTVTGMLVGIAIEKKLIAGVAAPVVPFFPDRQPLDNPDPRKAQISVEDLLTMSSLLECNDSNSFSRGNEERMYLIEDYVKFALDLPIRGFPPFEEKPADRPYGRAFSYCTAGVVMLGGIVEKAAKQPLADFARASLFEPLAIPKADWQITPTGLAMGGGGLRLRSVDLLGLAQLYLDKGRRNGRQIVPEAWVTASTTPKANARENVDYGYLWWLAPFTAGGQPHRSWGMYGMGGNKILVFPDLRATVVVTSENFRERDAHALTDRLITEHILPALGR</sequence>
<dbReference type="SUPFAM" id="SSF56601">
    <property type="entry name" value="beta-lactamase/transpeptidase-like"/>
    <property type="match status" value="1"/>
</dbReference>
<feature type="signal peptide" evidence="1">
    <location>
        <begin position="1"/>
        <end position="26"/>
    </location>
</feature>
<dbReference type="InterPro" id="IPR050789">
    <property type="entry name" value="Diverse_Enzym_Activities"/>
</dbReference>
<dbReference type="RefSeq" id="WP_380859011.1">
    <property type="nucleotide sequence ID" value="NZ_JBHRXV010000004.1"/>
</dbReference>
<feature type="chain" id="PRO_5047145666" evidence="1">
    <location>
        <begin position="27"/>
        <end position="360"/>
    </location>
</feature>
<gene>
    <name evidence="3" type="ORF">ACFOMD_07145</name>
</gene>
<dbReference type="InterPro" id="IPR012338">
    <property type="entry name" value="Beta-lactam/transpept-like"/>
</dbReference>
<keyword evidence="3" id="KW-0378">Hydrolase</keyword>
<evidence type="ECO:0000313" key="4">
    <source>
        <dbReference type="Proteomes" id="UP001595615"/>
    </source>
</evidence>
<evidence type="ECO:0000256" key="1">
    <source>
        <dbReference type="SAM" id="SignalP"/>
    </source>
</evidence>
<dbReference type="Gene3D" id="3.40.710.10">
    <property type="entry name" value="DD-peptidase/beta-lactamase superfamily"/>
    <property type="match status" value="1"/>
</dbReference>
<keyword evidence="1" id="KW-0732">Signal</keyword>
<feature type="domain" description="Beta-lactamase-related" evidence="2">
    <location>
        <begin position="53"/>
        <end position="348"/>
    </location>
</feature>
<dbReference type="EC" id="3.-.-.-" evidence="3"/>
<proteinExistence type="predicted"/>
<dbReference type="Pfam" id="PF00144">
    <property type="entry name" value="Beta-lactamase"/>
    <property type="match status" value="1"/>
</dbReference>
<protein>
    <submittedName>
        <fullName evidence="3">Serine hydrolase domain-containing protein</fullName>
        <ecNumber evidence="3">3.-.-.-</ecNumber>
    </submittedName>
</protein>
<reference evidence="4" key="1">
    <citation type="journal article" date="2019" name="Int. J. Syst. Evol. Microbiol.">
        <title>The Global Catalogue of Microorganisms (GCM) 10K type strain sequencing project: providing services to taxonomists for standard genome sequencing and annotation.</title>
        <authorList>
            <consortium name="The Broad Institute Genomics Platform"/>
            <consortium name="The Broad Institute Genome Sequencing Center for Infectious Disease"/>
            <person name="Wu L."/>
            <person name="Ma J."/>
        </authorList>
    </citation>
    <scope>NUCLEOTIDE SEQUENCE [LARGE SCALE GENOMIC DNA]</scope>
    <source>
        <strain evidence="4">KCTC 42644</strain>
    </source>
</reference>
<dbReference type="Proteomes" id="UP001595615">
    <property type="component" value="Unassembled WGS sequence"/>
</dbReference>
<dbReference type="EMBL" id="JBHRXV010000004">
    <property type="protein sequence ID" value="MFC3712338.1"/>
    <property type="molecule type" value="Genomic_DNA"/>
</dbReference>
<evidence type="ECO:0000259" key="2">
    <source>
        <dbReference type="Pfam" id="PF00144"/>
    </source>
</evidence>
<dbReference type="InterPro" id="IPR001466">
    <property type="entry name" value="Beta-lactam-related"/>
</dbReference>
<dbReference type="PANTHER" id="PTHR43283">
    <property type="entry name" value="BETA-LACTAMASE-RELATED"/>
    <property type="match status" value="1"/>
</dbReference>
<dbReference type="PANTHER" id="PTHR43283:SF7">
    <property type="entry name" value="BETA-LACTAMASE-RELATED DOMAIN-CONTAINING PROTEIN"/>
    <property type="match status" value="1"/>
</dbReference>
<name>A0ABV7X9E4_9SPHN</name>
<dbReference type="GO" id="GO:0016787">
    <property type="term" value="F:hydrolase activity"/>
    <property type="evidence" value="ECO:0007669"/>
    <property type="project" value="UniProtKB-KW"/>
</dbReference>
<evidence type="ECO:0000313" key="3">
    <source>
        <dbReference type="EMBL" id="MFC3712338.1"/>
    </source>
</evidence>